<name>A0A8I6XHX3_HORVV</name>
<dbReference type="InterPro" id="IPR043502">
    <property type="entry name" value="DNA/RNA_pol_sf"/>
</dbReference>
<organism evidence="2 3">
    <name type="scientific">Hordeum vulgare subsp. vulgare</name>
    <name type="common">Domesticated barley</name>
    <dbReference type="NCBI Taxonomy" id="112509"/>
    <lineage>
        <taxon>Eukaryota</taxon>
        <taxon>Viridiplantae</taxon>
        <taxon>Streptophyta</taxon>
        <taxon>Embryophyta</taxon>
        <taxon>Tracheophyta</taxon>
        <taxon>Spermatophyta</taxon>
        <taxon>Magnoliopsida</taxon>
        <taxon>Liliopsida</taxon>
        <taxon>Poales</taxon>
        <taxon>Poaceae</taxon>
        <taxon>BOP clade</taxon>
        <taxon>Pooideae</taxon>
        <taxon>Triticodae</taxon>
        <taxon>Triticeae</taxon>
        <taxon>Hordeinae</taxon>
        <taxon>Hordeum</taxon>
    </lineage>
</organism>
<evidence type="ECO:0000313" key="2">
    <source>
        <dbReference type="EnsemblPlants" id="HORVU.MOREX.r3.5HG0496580.1.CDS1"/>
    </source>
</evidence>
<dbReference type="PANTHER" id="PTHR33116:SF87">
    <property type="entry name" value="OS01G0158850 PROTEIN"/>
    <property type="match status" value="1"/>
</dbReference>
<proteinExistence type="predicted"/>
<accession>A0A8I6XHX3</accession>
<dbReference type="PROSITE" id="PS50878">
    <property type="entry name" value="RT_POL"/>
    <property type="match status" value="1"/>
</dbReference>
<keyword evidence="3" id="KW-1185">Reference proteome</keyword>
<feature type="domain" description="Reverse transcriptase" evidence="1">
    <location>
        <begin position="69"/>
        <end position="347"/>
    </location>
</feature>
<evidence type="ECO:0000259" key="1">
    <source>
        <dbReference type="PROSITE" id="PS50878"/>
    </source>
</evidence>
<reference evidence="2" key="3">
    <citation type="submission" date="2022-01" db="UniProtKB">
        <authorList>
            <consortium name="EnsemblPlants"/>
        </authorList>
    </citation>
    <scope>IDENTIFICATION</scope>
    <source>
        <strain evidence="2">subsp. vulgare</strain>
    </source>
</reference>
<dbReference type="EnsemblPlants" id="HORVU.MOREX.r3.5HG0496580.1">
    <property type="protein sequence ID" value="HORVU.MOREX.r3.5HG0496580.1.CDS1"/>
    <property type="gene ID" value="HORVU.MOREX.r3.5HG0496580"/>
</dbReference>
<evidence type="ECO:0000313" key="3">
    <source>
        <dbReference type="Proteomes" id="UP000011116"/>
    </source>
</evidence>
<dbReference type="SMR" id="A0A8I6XHX3"/>
<dbReference type="InterPro" id="IPR000477">
    <property type="entry name" value="RT_dom"/>
</dbReference>
<protein>
    <recommendedName>
        <fullName evidence="1">Reverse transcriptase domain-containing protein</fullName>
    </recommendedName>
</protein>
<dbReference type="PANTHER" id="PTHR33116">
    <property type="entry name" value="REVERSE TRANSCRIPTASE ZINC-BINDING DOMAIN-CONTAINING PROTEIN-RELATED-RELATED"/>
    <property type="match status" value="1"/>
</dbReference>
<reference evidence="2" key="2">
    <citation type="submission" date="2020-10" db="EMBL/GenBank/DDBJ databases">
        <authorList>
            <person name="Scholz U."/>
            <person name="Mascher M."/>
            <person name="Fiebig A."/>
        </authorList>
    </citation>
    <scope>NUCLEOTIDE SEQUENCE [LARGE SCALE GENOMIC DNA]</scope>
    <source>
        <strain evidence="2">cv. Morex</strain>
    </source>
</reference>
<dbReference type="CDD" id="cd01650">
    <property type="entry name" value="RT_nLTR_like"/>
    <property type="match status" value="1"/>
</dbReference>
<dbReference type="Proteomes" id="UP000011116">
    <property type="component" value="Chromosome 5H"/>
</dbReference>
<dbReference type="AlphaFoldDB" id="A0A8I6XHX3"/>
<dbReference type="Pfam" id="PF00078">
    <property type="entry name" value="RVT_1"/>
    <property type="match status" value="1"/>
</dbReference>
<sequence>MDELRVDDIPKLGTHENDVLIAPFTEKEVFEAISQMKNNKAPRPDGFPAEFYKRCWNIIKGDFLPMFQDLFDDNLQLFHLNFGTITLLPKKEGAVRIEQFRPICLLNVSFKVFTKVGTNRLTQIAHEVVQPSQTAFMPDRNILEGVVVLHETLHEIHSKKLDGVIFKVDFEKAYDKVKWSFLQQALRMKGFNEIWRKHVESFVQKGSVGIRVNDDIGHYFQTFKGLRQGDPMSPILFNVVADMLAILIGRAKQEGQIGGLVPHLVDGGVSILQYADDTILFLEHDIAKARNMKLILCLFEQLSGLKINFHKSELFCFGKAKEEQNTYKQLFGCEMGNLPFNYLGIPIHHLKLSNSEWKCIEDRFKKKLSCWKGKLLSYGGRLILINSVLTSMPMFLRSFFEVPVGVRRRLDFYRSRFFWQADGDKKKYRLARWDIICRPKDQGGLGIENLEVKNRCLLSKWLFRLSVETDIIWAQILRNKYLHSKTLAQVNVRPNDSPFCKD</sequence>
<dbReference type="SUPFAM" id="SSF56672">
    <property type="entry name" value="DNA/RNA polymerases"/>
    <property type="match status" value="1"/>
</dbReference>
<dbReference type="Gramene" id="HORVU.MOREX.r3.5HG0496580.1">
    <property type="protein sequence ID" value="HORVU.MOREX.r3.5HG0496580.1.CDS1"/>
    <property type="gene ID" value="HORVU.MOREX.r3.5HG0496580"/>
</dbReference>
<reference evidence="3" key="1">
    <citation type="journal article" date="2012" name="Nature">
        <title>A physical, genetic and functional sequence assembly of the barley genome.</title>
        <authorList>
            <consortium name="The International Barley Genome Sequencing Consortium"/>
            <person name="Mayer K.F."/>
            <person name="Waugh R."/>
            <person name="Brown J.W."/>
            <person name="Schulman A."/>
            <person name="Langridge P."/>
            <person name="Platzer M."/>
            <person name="Fincher G.B."/>
            <person name="Muehlbauer G.J."/>
            <person name="Sato K."/>
            <person name="Close T.J."/>
            <person name="Wise R.P."/>
            <person name="Stein N."/>
        </authorList>
    </citation>
    <scope>NUCLEOTIDE SEQUENCE [LARGE SCALE GENOMIC DNA]</scope>
    <source>
        <strain evidence="3">cv. Morex</strain>
    </source>
</reference>